<evidence type="ECO:0000259" key="1">
    <source>
        <dbReference type="Pfam" id="PF13304"/>
    </source>
</evidence>
<dbReference type="InterPro" id="IPR051396">
    <property type="entry name" value="Bact_Antivir_Def_Nuclease"/>
</dbReference>
<dbReference type="Pfam" id="PF13304">
    <property type="entry name" value="AAA_21"/>
    <property type="match status" value="1"/>
</dbReference>
<dbReference type="InterPro" id="IPR003959">
    <property type="entry name" value="ATPase_AAA_core"/>
</dbReference>
<dbReference type="InterPro" id="IPR027417">
    <property type="entry name" value="P-loop_NTPase"/>
</dbReference>
<dbReference type="EMBL" id="SAXU01000003">
    <property type="protein sequence ID" value="TXJ17756.1"/>
    <property type="molecule type" value="Genomic_DNA"/>
</dbReference>
<name>A0A5C8CXB8_9SPIR</name>
<dbReference type="GO" id="GO:0016887">
    <property type="term" value="F:ATP hydrolysis activity"/>
    <property type="evidence" value="ECO:0007669"/>
    <property type="project" value="InterPro"/>
</dbReference>
<protein>
    <submittedName>
        <fullName evidence="2">DUF2813 domain-containing protein</fullName>
    </submittedName>
</protein>
<dbReference type="GO" id="GO:0005524">
    <property type="term" value="F:ATP binding"/>
    <property type="evidence" value="ECO:0007669"/>
    <property type="project" value="InterPro"/>
</dbReference>
<sequence>MDFYFNRDIIMLEKLEINNFRGIKKLNFDSFKNINIFTGKANVGKTSVLEAIYMILRINAESMVTISDLRDIVGYDDIFESLFYDYNLKNSIKLNALINNDKIDIGIKPNINNRSITVPLGNQISKNDINFVNSLQFDIKNGKSSTSNIIVEKINNTVNFQVLSANKININIEDNVEFIAEYYSKNNLYKNLKNILEKKKEKEELHEYCRQFNDNIEDIRFIDNKIVIETNNLEHTLNLKTMGKGFQTYLTIIASMVAGNKYILIDEIENGIHYEIMKVLIKNITDLSKKYNLQFFITTHSKEFLQTLNKFTKNNNYSDMISVFNLYHDKEKDIKAVRFTQENFSHSMETDSEIRN</sequence>
<dbReference type="SUPFAM" id="SSF52540">
    <property type="entry name" value="P-loop containing nucleoside triphosphate hydrolases"/>
    <property type="match status" value="1"/>
</dbReference>
<evidence type="ECO:0000313" key="3">
    <source>
        <dbReference type="Proteomes" id="UP000324638"/>
    </source>
</evidence>
<dbReference type="Gene3D" id="3.40.50.300">
    <property type="entry name" value="P-loop containing nucleotide triphosphate hydrolases"/>
    <property type="match status" value="1"/>
</dbReference>
<gene>
    <name evidence="2" type="ORF">EPJ79_11400</name>
</gene>
<dbReference type="PANTHER" id="PTHR43581:SF4">
    <property type="entry name" value="ATP_GTP PHOSPHATASE"/>
    <property type="match status" value="1"/>
</dbReference>
<dbReference type="PANTHER" id="PTHR43581">
    <property type="entry name" value="ATP/GTP PHOSPHATASE"/>
    <property type="match status" value="1"/>
</dbReference>
<reference evidence="2 3" key="1">
    <citation type="journal article" date="1992" name="Lakartidningen">
        <title>[Penicillin V and not amoxicillin is the first choice preparation in acute otitis].</title>
        <authorList>
            <person name="Kamme C."/>
            <person name="Lundgren K."/>
            <person name="Prellner K."/>
        </authorList>
    </citation>
    <scope>NUCLEOTIDE SEQUENCE [LARGE SCALE GENOMIC DNA]</scope>
    <source>
        <strain evidence="2 3">513A</strain>
    </source>
</reference>
<comment type="caution">
    <text evidence="2">The sequence shown here is derived from an EMBL/GenBank/DDBJ whole genome shotgun (WGS) entry which is preliminary data.</text>
</comment>
<accession>A0A5C8CXB8</accession>
<feature type="domain" description="ATPase AAA-type core" evidence="1">
    <location>
        <begin position="34"/>
        <end position="304"/>
    </location>
</feature>
<dbReference type="Proteomes" id="UP000324638">
    <property type="component" value="Unassembled WGS sequence"/>
</dbReference>
<organism evidence="2 3">
    <name type="scientific">Brachyspira aalborgi</name>
    <dbReference type="NCBI Taxonomy" id="29522"/>
    <lineage>
        <taxon>Bacteria</taxon>
        <taxon>Pseudomonadati</taxon>
        <taxon>Spirochaetota</taxon>
        <taxon>Spirochaetia</taxon>
        <taxon>Brachyspirales</taxon>
        <taxon>Brachyspiraceae</taxon>
        <taxon>Brachyspira</taxon>
    </lineage>
</organism>
<evidence type="ECO:0000313" key="2">
    <source>
        <dbReference type="EMBL" id="TXJ17756.1"/>
    </source>
</evidence>
<dbReference type="AlphaFoldDB" id="A0A5C8CXB8"/>
<proteinExistence type="predicted"/>